<evidence type="ECO:0000256" key="1">
    <source>
        <dbReference type="SAM" id="MobiDB-lite"/>
    </source>
</evidence>
<protein>
    <submittedName>
        <fullName evidence="2">Uncharacterized protein</fullName>
    </submittedName>
</protein>
<proteinExistence type="predicted"/>
<dbReference type="RefSeq" id="WP_007379165.1">
    <property type="nucleotide sequence ID" value="NZ_CM000951.1"/>
</dbReference>
<dbReference type="Proteomes" id="UP000002785">
    <property type="component" value="Chromosome"/>
</dbReference>
<dbReference type="eggNOG" id="ENOG5032QM9">
    <property type="taxonomic scope" value="Bacteria"/>
</dbReference>
<feature type="region of interest" description="Disordered" evidence="1">
    <location>
        <begin position="180"/>
        <end position="215"/>
    </location>
</feature>
<evidence type="ECO:0000313" key="2">
    <source>
        <dbReference type="EMBL" id="EDY55649.1"/>
    </source>
</evidence>
<sequence>MILSAPSLLNQEMTETGVDLGTVNAPSGMLVLGMAGWIDYWPQVGGPLSERARAAIAGGGGHLHGPEDTEPSAWMCEAIAVAAAADQPLQVRARTSASPFDGAPTIAVLEVELGLPWPNPDGREPVQLGDLPVDRCGMVLGDARALDGFTGLGQSTDGLADVTYWGKYADTVHAQFGGDRTADTARADGSTSRWTRPKLSPNGSGLGPAKDPATA</sequence>
<dbReference type="EMBL" id="CM000951">
    <property type="protein sequence ID" value="EDY55649.1"/>
    <property type="molecule type" value="Genomic_DNA"/>
</dbReference>
<dbReference type="HOGENOM" id="CLU_1282642_0_0_11"/>
<organism evidence="2 3">
    <name type="scientific">Streptomyces sviceus (strain ATCC 29083 / DSM 924 / JCM 4929 / NBRC 13980 / NCIMB 11184 / NRRL 5439 / UC 5370)</name>
    <dbReference type="NCBI Taxonomy" id="463191"/>
    <lineage>
        <taxon>Bacteria</taxon>
        <taxon>Bacillati</taxon>
        <taxon>Actinomycetota</taxon>
        <taxon>Actinomycetes</taxon>
        <taxon>Kitasatosporales</taxon>
        <taxon>Streptomycetaceae</taxon>
        <taxon>Streptomyces</taxon>
    </lineage>
</organism>
<gene>
    <name evidence="2" type="ORF">SSEG_08867</name>
</gene>
<keyword evidence="3" id="KW-1185">Reference proteome</keyword>
<reference evidence="2" key="1">
    <citation type="submission" date="2009-10" db="EMBL/GenBank/DDBJ databases">
        <title>The genome sequence of Streptomyces sviceus strain ATCC 29083.</title>
        <authorList>
            <consortium name="The Broad Institute Genome Sequencing Platform"/>
            <consortium name="Broad Institute Microbial Sequencing Center"/>
            <person name="Fischbach M."/>
            <person name="Godfrey P."/>
            <person name="Ward D."/>
            <person name="Young S."/>
            <person name="Zeng Q."/>
            <person name="Koehrsen M."/>
            <person name="Alvarado L."/>
            <person name="Berlin A.M."/>
            <person name="Bochicchio J."/>
            <person name="Borenstein D."/>
            <person name="Chapman S.B."/>
            <person name="Chen Z."/>
            <person name="Engels R."/>
            <person name="Freedman E."/>
            <person name="Gellesch M."/>
            <person name="Goldberg J."/>
            <person name="Griggs A."/>
            <person name="Gujja S."/>
            <person name="Heilman E.R."/>
            <person name="Heiman D.I."/>
            <person name="Hepburn T.A."/>
            <person name="Howarth C."/>
            <person name="Jen D."/>
            <person name="Larson L."/>
            <person name="Lewis B."/>
            <person name="Mehta T."/>
            <person name="Park D."/>
            <person name="Pearson M."/>
            <person name="Richards J."/>
            <person name="Roberts A."/>
            <person name="Saif S."/>
            <person name="Shea T.D."/>
            <person name="Shenoy N."/>
            <person name="Sisk P."/>
            <person name="Stolte C."/>
            <person name="Sykes S.N."/>
            <person name="Thomson T."/>
            <person name="Walk T."/>
            <person name="White J."/>
            <person name="Yandava C."/>
            <person name="Straight P."/>
            <person name="Clardy J."/>
            <person name="Hung D."/>
            <person name="Kolter R."/>
            <person name="Mekalanos J."/>
            <person name="Walker S."/>
            <person name="Walsh C.T."/>
            <person name="Wieland-Brown L.C."/>
            <person name="Haas B."/>
            <person name="Nusbaum C."/>
            <person name="Birren B."/>
        </authorList>
    </citation>
    <scope>NUCLEOTIDE SEQUENCE [LARGE SCALE GENOMIC DNA]</scope>
    <source>
        <strain evidence="2">ATCC 29083</strain>
    </source>
</reference>
<evidence type="ECO:0000313" key="3">
    <source>
        <dbReference type="Proteomes" id="UP000002785"/>
    </source>
</evidence>
<dbReference type="AlphaFoldDB" id="B5HS44"/>
<accession>B5HS44</accession>
<name>B5HS44_STRX2</name>